<evidence type="ECO:0000313" key="1">
    <source>
        <dbReference type="EMBL" id="CEL92462.1"/>
    </source>
</evidence>
<gene>
    <name evidence="1" type="ORF">Vbra_3568</name>
</gene>
<sequence>MKGSIDEACCPACVLQTSSITMSDQPDSTAQPPLLNDGIDLCWQPSTSPATKRLVHRILRRELTLAIATRLIQTKGADPDALVGFRDKAFGVHSSTKWVPLLSLAIDDPTGSVPYVWRMESDLKTPLLLTLWATRQLQREILDALISCGANVNRHHPSWSFMEPIGVAFVTGNIDAVEVLLATNRLDGVAFPMPPFPRLRPSQAYDDALIGVARRLMQHDPSLSGRAVISAALSLAHLSKAFVYEYIDTILQHGDPIPAATVCHALSNAVFCGNHWVVDYLCERLATPADINPVQGHPQLWHAAGGLQFLFEQWDGDGNLPDQTAEFIQTAELIRNRKLVVRSLLRAGADLSTNVLPTTTPIERERRELVLKEYVVVLNELPFVVMGAINAALAPQRDADILMTRILPLVDHNDEDASLPHPPSPSPLSFGPQEAAAIAWKIGAFLHHPPAALTAIDQFLTNESALKRRVRGAVGHFVEWAATKTVSNREVVGGWSRGSDGQTVRVPQLQCFAVDAGPHHTHRRRGVREVVHRARLDEVRAHGLEGVVKGFNNEEGNDDCQFQ</sequence>
<dbReference type="Gene3D" id="1.25.40.20">
    <property type="entry name" value="Ankyrin repeat-containing domain"/>
    <property type="match status" value="1"/>
</dbReference>
<reference evidence="1 2" key="1">
    <citation type="submission" date="2014-11" db="EMBL/GenBank/DDBJ databases">
        <authorList>
            <person name="Zhu J."/>
            <person name="Qi W."/>
            <person name="Song R."/>
        </authorList>
    </citation>
    <scope>NUCLEOTIDE SEQUENCE [LARGE SCALE GENOMIC DNA]</scope>
</reference>
<dbReference type="AlphaFoldDB" id="A0A0G4EA53"/>
<dbReference type="PhylomeDB" id="A0A0G4EA53"/>
<keyword evidence="2" id="KW-1185">Reference proteome</keyword>
<dbReference type="VEuPathDB" id="CryptoDB:Vbra_3568"/>
<accession>A0A0G4EA53</accession>
<protein>
    <submittedName>
        <fullName evidence="1">Uncharacterized protein</fullName>
    </submittedName>
</protein>
<dbReference type="InParanoid" id="A0A0G4EA53"/>
<dbReference type="SUPFAM" id="SSF48403">
    <property type="entry name" value="Ankyrin repeat"/>
    <property type="match status" value="1"/>
</dbReference>
<proteinExistence type="predicted"/>
<organism evidence="1 2">
    <name type="scientific">Vitrella brassicaformis (strain CCMP3155)</name>
    <dbReference type="NCBI Taxonomy" id="1169540"/>
    <lineage>
        <taxon>Eukaryota</taxon>
        <taxon>Sar</taxon>
        <taxon>Alveolata</taxon>
        <taxon>Colpodellida</taxon>
        <taxon>Vitrellaceae</taxon>
        <taxon>Vitrella</taxon>
    </lineage>
</organism>
<name>A0A0G4EA53_VITBC</name>
<dbReference type="EMBL" id="CDMY01000077">
    <property type="protein sequence ID" value="CEL92462.1"/>
    <property type="molecule type" value="Genomic_DNA"/>
</dbReference>
<dbReference type="InterPro" id="IPR036770">
    <property type="entry name" value="Ankyrin_rpt-contain_sf"/>
</dbReference>
<evidence type="ECO:0000313" key="2">
    <source>
        <dbReference type="Proteomes" id="UP000041254"/>
    </source>
</evidence>
<dbReference type="Proteomes" id="UP000041254">
    <property type="component" value="Unassembled WGS sequence"/>
</dbReference>